<dbReference type="CDD" id="cd23422">
    <property type="entry name" value="beta-trefoil_Ricin_MPL_CNL"/>
    <property type="match status" value="1"/>
</dbReference>
<protein>
    <recommendedName>
        <fullName evidence="2">Ricin B lectin domain-containing protein</fullName>
    </recommendedName>
</protein>
<feature type="domain" description="Ricin B lectin" evidence="2">
    <location>
        <begin position="38"/>
        <end position="118"/>
    </location>
</feature>
<dbReference type="OrthoDB" id="448954at2759"/>
<comment type="caution">
    <text evidence="3">The sequence shown here is derived from an EMBL/GenBank/DDBJ whole genome shotgun (WGS) entry which is preliminary data.</text>
</comment>
<gene>
    <name evidence="3" type="ORF">RDB_LOCUS111310</name>
</gene>
<dbReference type="PROSITE" id="PS50231">
    <property type="entry name" value="RICIN_B_LECTIN"/>
    <property type="match status" value="1"/>
</dbReference>
<organism evidence="3 4">
    <name type="scientific">Rhizoctonia solani</name>
    <dbReference type="NCBI Taxonomy" id="456999"/>
    <lineage>
        <taxon>Eukaryota</taxon>
        <taxon>Fungi</taxon>
        <taxon>Dikarya</taxon>
        <taxon>Basidiomycota</taxon>
        <taxon>Agaricomycotina</taxon>
        <taxon>Agaricomycetes</taxon>
        <taxon>Cantharellales</taxon>
        <taxon>Ceratobasidiaceae</taxon>
        <taxon>Rhizoctonia</taxon>
    </lineage>
</organism>
<dbReference type="Gene3D" id="2.80.10.50">
    <property type="match status" value="2"/>
</dbReference>
<dbReference type="Proteomes" id="UP000663850">
    <property type="component" value="Unassembled WGS sequence"/>
</dbReference>
<evidence type="ECO:0000259" key="2">
    <source>
        <dbReference type="Pfam" id="PF14200"/>
    </source>
</evidence>
<feature type="region of interest" description="Disordered" evidence="1">
    <location>
        <begin position="195"/>
        <end position="220"/>
    </location>
</feature>
<evidence type="ECO:0000313" key="4">
    <source>
        <dbReference type="Proteomes" id="UP000663850"/>
    </source>
</evidence>
<sequence>MAISPGVYRIRNAQTRTIFDLSREKGFNIHGVRQHDGANQQWFIQRSGEGVTFKNVESGQYAYTTSLHNGSKLFGSGNFTVWNLSQEENEWIISFPGTNYIIELLSGNEANGTAIQLWNNTGERYQKWIFEKLNEWQLQPPYQQPLPQQYQATQQSFQPMYQQPVPSPVSPGTYFLRNVMSGTLVSLYGESAEEGTEISGHDHSGGNHQKVCLSNMETLP</sequence>
<proteinExistence type="predicted"/>
<reference evidence="3" key="1">
    <citation type="submission" date="2021-01" db="EMBL/GenBank/DDBJ databases">
        <authorList>
            <person name="Kaushik A."/>
        </authorList>
    </citation>
    <scope>NUCLEOTIDE SEQUENCE</scope>
    <source>
        <strain evidence="3">Type strain: AG8-Rh-89/</strain>
    </source>
</reference>
<evidence type="ECO:0000256" key="1">
    <source>
        <dbReference type="SAM" id="MobiDB-lite"/>
    </source>
</evidence>
<dbReference type="EMBL" id="CAJMWZ010006089">
    <property type="protein sequence ID" value="CAE6515463.1"/>
    <property type="molecule type" value="Genomic_DNA"/>
</dbReference>
<name>A0A8H3HJJ9_9AGAM</name>
<dbReference type="Pfam" id="PF14200">
    <property type="entry name" value="RicinB_lectin_2"/>
    <property type="match status" value="1"/>
</dbReference>
<dbReference type="InterPro" id="IPR000772">
    <property type="entry name" value="Ricin_B_lectin"/>
</dbReference>
<dbReference type="SUPFAM" id="SSF50370">
    <property type="entry name" value="Ricin B-like lectins"/>
    <property type="match status" value="2"/>
</dbReference>
<dbReference type="InterPro" id="IPR035992">
    <property type="entry name" value="Ricin_B-like_lectins"/>
</dbReference>
<dbReference type="AlphaFoldDB" id="A0A8H3HJJ9"/>
<accession>A0A8H3HJJ9</accession>
<evidence type="ECO:0000313" key="3">
    <source>
        <dbReference type="EMBL" id="CAE6515463.1"/>
    </source>
</evidence>